<keyword evidence="3" id="KW-1185">Reference proteome</keyword>
<dbReference type="AlphaFoldDB" id="A0ABD3I8E9"/>
<comment type="caution">
    <text evidence="2">The sequence shown here is derived from an EMBL/GenBank/DDBJ whole genome shotgun (WGS) entry which is preliminary data.</text>
</comment>
<proteinExistence type="predicted"/>
<evidence type="ECO:0000313" key="3">
    <source>
        <dbReference type="Proteomes" id="UP001633002"/>
    </source>
</evidence>
<gene>
    <name evidence="2" type="ORF">R1sor_017997</name>
</gene>
<dbReference type="EMBL" id="JBJQOH010000001">
    <property type="protein sequence ID" value="KAL3699975.1"/>
    <property type="molecule type" value="Genomic_DNA"/>
</dbReference>
<feature type="compositionally biased region" description="Basic residues" evidence="1">
    <location>
        <begin position="249"/>
        <end position="259"/>
    </location>
</feature>
<accession>A0ABD3I8E9</accession>
<dbReference type="Proteomes" id="UP001633002">
    <property type="component" value="Unassembled WGS sequence"/>
</dbReference>
<name>A0ABD3I8E9_9MARC</name>
<feature type="region of interest" description="Disordered" evidence="1">
    <location>
        <begin position="218"/>
        <end position="267"/>
    </location>
</feature>
<protein>
    <submittedName>
        <fullName evidence="2">Uncharacterized protein</fullName>
    </submittedName>
</protein>
<sequence>MEKKTKYFLTPPWPQQKSLNELKCLSVGPKYFQEVEVSREKGQAGFVPNKWTRERSEYYLLGIEYVTVDCLDGGQIKQAGPFRVRAVQDYFVLLEDSSGKILSHPKWLKIAEDEETYKSTATKVWSEYCLCEKAGTLRAGIVEDCLCKEIFHRYCAVCTRSGSNCHKRIEQFEREEAERITSQENTLLDSALSQNVCLCKEVFGDGTECYCGFAVRSTSKPEETGSGETKDGSTDERTADHGKQETSKRGRKKPRKGRAPPKETDISLTVGRIGDDIDQGVFDTLAAYFEEEATRDRYYNSSYPHMVLPGETTFPENEVKFTDFKEKVKLEVKEEHKGPDSNDCKSGCKIVHELVESETESMDTDGEFMLAKAGYDRKTNTFVRPAPPLEWGEYVPLVVY</sequence>
<feature type="compositionally biased region" description="Basic and acidic residues" evidence="1">
    <location>
        <begin position="219"/>
        <end position="248"/>
    </location>
</feature>
<evidence type="ECO:0000256" key="1">
    <source>
        <dbReference type="SAM" id="MobiDB-lite"/>
    </source>
</evidence>
<reference evidence="2 3" key="1">
    <citation type="submission" date="2024-09" db="EMBL/GenBank/DDBJ databases">
        <title>Chromosome-scale assembly of Riccia sorocarpa.</title>
        <authorList>
            <person name="Paukszto L."/>
        </authorList>
    </citation>
    <scope>NUCLEOTIDE SEQUENCE [LARGE SCALE GENOMIC DNA]</scope>
    <source>
        <strain evidence="2">LP-2024</strain>
        <tissue evidence="2">Aerial parts of the thallus</tissue>
    </source>
</reference>
<organism evidence="2 3">
    <name type="scientific">Riccia sorocarpa</name>
    <dbReference type="NCBI Taxonomy" id="122646"/>
    <lineage>
        <taxon>Eukaryota</taxon>
        <taxon>Viridiplantae</taxon>
        <taxon>Streptophyta</taxon>
        <taxon>Embryophyta</taxon>
        <taxon>Marchantiophyta</taxon>
        <taxon>Marchantiopsida</taxon>
        <taxon>Marchantiidae</taxon>
        <taxon>Marchantiales</taxon>
        <taxon>Ricciaceae</taxon>
        <taxon>Riccia</taxon>
    </lineage>
</organism>
<evidence type="ECO:0000313" key="2">
    <source>
        <dbReference type="EMBL" id="KAL3699975.1"/>
    </source>
</evidence>